<feature type="compositionally biased region" description="Pro residues" evidence="2">
    <location>
        <begin position="1"/>
        <end position="13"/>
    </location>
</feature>
<dbReference type="GO" id="GO:0005789">
    <property type="term" value="C:endoplasmic reticulum membrane"/>
    <property type="evidence" value="ECO:0007669"/>
    <property type="project" value="UniProtKB-SubCell"/>
</dbReference>
<reference evidence="4 5" key="1">
    <citation type="journal article" date="2019" name="Nat. Ecol. Evol.">
        <title>Megaphylogeny resolves global patterns of mushroom evolution.</title>
        <authorList>
            <person name="Varga T."/>
            <person name="Krizsan K."/>
            <person name="Foldi C."/>
            <person name="Dima B."/>
            <person name="Sanchez-Garcia M."/>
            <person name="Sanchez-Ramirez S."/>
            <person name="Szollosi G.J."/>
            <person name="Szarkandi J.G."/>
            <person name="Papp V."/>
            <person name="Albert L."/>
            <person name="Andreopoulos W."/>
            <person name="Angelini C."/>
            <person name="Antonin V."/>
            <person name="Barry K.W."/>
            <person name="Bougher N.L."/>
            <person name="Buchanan P."/>
            <person name="Buyck B."/>
            <person name="Bense V."/>
            <person name="Catcheside P."/>
            <person name="Chovatia M."/>
            <person name="Cooper J."/>
            <person name="Damon W."/>
            <person name="Desjardin D."/>
            <person name="Finy P."/>
            <person name="Geml J."/>
            <person name="Haridas S."/>
            <person name="Hughes K."/>
            <person name="Justo A."/>
            <person name="Karasinski D."/>
            <person name="Kautmanova I."/>
            <person name="Kiss B."/>
            <person name="Kocsube S."/>
            <person name="Kotiranta H."/>
            <person name="LaButti K.M."/>
            <person name="Lechner B.E."/>
            <person name="Liimatainen K."/>
            <person name="Lipzen A."/>
            <person name="Lukacs Z."/>
            <person name="Mihaltcheva S."/>
            <person name="Morgado L.N."/>
            <person name="Niskanen T."/>
            <person name="Noordeloos M.E."/>
            <person name="Ohm R.A."/>
            <person name="Ortiz-Santana B."/>
            <person name="Ovrebo C."/>
            <person name="Racz N."/>
            <person name="Riley R."/>
            <person name="Savchenko A."/>
            <person name="Shiryaev A."/>
            <person name="Soop K."/>
            <person name="Spirin V."/>
            <person name="Szebenyi C."/>
            <person name="Tomsovsky M."/>
            <person name="Tulloss R.E."/>
            <person name="Uehling J."/>
            <person name="Grigoriev I.V."/>
            <person name="Vagvolgyi C."/>
            <person name="Papp T."/>
            <person name="Martin F.M."/>
            <person name="Miettinen O."/>
            <person name="Hibbett D.S."/>
            <person name="Nagy L.G."/>
        </authorList>
    </citation>
    <scope>NUCLEOTIDE SEQUENCE [LARGE SCALE GENOMIC DNA]</scope>
    <source>
        <strain evidence="4 5">FP101781</strain>
    </source>
</reference>
<feature type="compositionally biased region" description="Polar residues" evidence="2">
    <location>
        <begin position="472"/>
        <end position="489"/>
    </location>
</feature>
<feature type="domain" description="GPI inositol-deacylase PGAP1-like alpha/beta" evidence="3">
    <location>
        <begin position="222"/>
        <end position="276"/>
    </location>
</feature>
<feature type="compositionally biased region" description="Basic and acidic residues" evidence="2">
    <location>
        <begin position="516"/>
        <end position="547"/>
    </location>
</feature>
<dbReference type="STRING" id="71717.A0A4Y7TZF7"/>
<keyword evidence="1" id="KW-0813">Transport</keyword>
<dbReference type="GO" id="GO:0016788">
    <property type="term" value="F:hydrolase activity, acting on ester bonds"/>
    <property type="evidence" value="ECO:0007669"/>
    <property type="project" value="InterPro"/>
</dbReference>
<evidence type="ECO:0000256" key="1">
    <source>
        <dbReference type="RuleBase" id="RU365011"/>
    </source>
</evidence>
<comment type="caution">
    <text evidence="4">The sequence shown here is derived from an EMBL/GenBank/DDBJ whole genome shotgun (WGS) entry which is preliminary data.</text>
</comment>
<dbReference type="OrthoDB" id="5592486at2759"/>
<feature type="region of interest" description="Disordered" evidence="2">
    <location>
        <begin position="422"/>
        <end position="567"/>
    </location>
</feature>
<dbReference type="PANTHER" id="PTHR11440">
    <property type="entry name" value="LECITHIN-CHOLESTEROL ACYLTRANSFERASE-RELATED"/>
    <property type="match status" value="1"/>
</dbReference>
<organism evidence="4 5">
    <name type="scientific">Coprinellus micaceus</name>
    <name type="common">Glistening ink-cap mushroom</name>
    <name type="synonym">Coprinus micaceus</name>
    <dbReference type="NCBI Taxonomy" id="71717"/>
    <lineage>
        <taxon>Eukaryota</taxon>
        <taxon>Fungi</taxon>
        <taxon>Dikarya</taxon>
        <taxon>Basidiomycota</taxon>
        <taxon>Agaricomycotina</taxon>
        <taxon>Agaricomycetes</taxon>
        <taxon>Agaricomycetidae</taxon>
        <taxon>Agaricales</taxon>
        <taxon>Agaricineae</taxon>
        <taxon>Psathyrellaceae</taxon>
        <taxon>Coprinellus</taxon>
    </lineage>
</organism>
<accession>A0A4Y7TZF7</accession>
<feature type="region of interest" description="Disordered" evidence="2">
    <location>
        <begin position="88"/>
        <end position="110"/>
    </location>
</feature>
<name>A0A4Y7TZF7_COPMI</name>
<feature type="compositionally biased region" description="Basic and acidic residues" evidence="2">
    <location>
        <begin position="422"/>
        <end position="436"/>
    </location>
</feature>
<evidence type="ECO:0000259" key="3">
    <source>
        <dbReference type="Pfam" id="PF07819"/>
    </source>
</evidence>
<comment type="subcellular location">
    <subcellularLocation>
        <location evidence="1">Endoplasmic reticulum membrane</location>
    </subcellularLocation>
</comment>
<keyword evidence="1" id="KW-0653">Protein transport</keyword>
<comment type="similarity">
    <text evidence="1">Belongs to the GPI inositol-deacylase family.</text>
</comment>
<protein>
    <recommendedName>
        <fullName evidence="1">GPI inositol-deacylase</fullName>
        <ecNumber evidence="1">3.1.-.-</ecNumber>
    </recommendedName>
</protein>
<dbReference type="InterPro" id="IPR029058">
    <property type="entry name" value="AB_hydrolase_fold"/>
</dbReference>
<feature type="compositionally biased region" description="Basic and acidic residues" evidence="2">
    <location>
        <begin position="491"/>
        <end position="505"/>
    </location>
</feature>
<comment type="function">
    <text evidence="1">Involved in inositol deacylation of GPI-anchored proteins which plays important roles in the quality control and ER-associated degradation of GPI-anchored proteins.</text>
</comment>
<keyword evidence="1" id="KW-0472">Membrane</keyword>
<dbReference type="GO" id="GO:0015031">
    <property type="term" value="P:protein transport"/>
    <property type="evidence" value="ECO:0007669"/>
    <property type="project" value="UniProtKB-KW"/>
</dbReference>
<dbReference type="EMBL" id="QPFP01000002">
    <property type="protein sequence ID" value="TEB38942.1"/>
    <property type="molecule type" value="Genomic_DNA"/>
</dbReference>
<sequence>MTSPIQPPAPARLPPKHFRPPPPFLDNLTRSTLPTSSLSPPLPVSPPTNAFSSAVPIDVQRPAPIVLSHSSLTQSSLDSLRTVHRRSSTLSTRTFSSSSGASQTSLLTSLEETQTATTSSWWWFPDSLTSTNKENLLSEEDRSATQERKHKYLHTENPIVFCHGLLGFDSVKIGPAIAPMEVTHWRGIKEVLEENGNEVLVTRVPATSSPVDRAKVLEERISQVYPGRSVHLIGHSMGGLDCRYLTTHLTHRKFKVLSVTTIATPHRGSSFADHFLHELLGASRLPQLLSMLELLPNGGGDGSAFSCLTLSEMAKFNANVPDVPDVKYFSWGAVYEPGLIDTWKYPHGVILEKEGPNDGLVSIESAKWGTYLGTLHGVNHLDLVGWINTARYKWAEIMGKEIKFRPATFYLGIADMLSKEVEGQKDEDVVDGKEPGRSQSPEPMKHSEGSGEATVAPTPTHSGNATPMAASRSPTTLPGSRSTPATSKPSIKGEETPPEVQEERTQAQGRMLDSIHTAEKQQGHAEGARVEGSSKGHREEARQHEQDEQNEDEDEDSKPKQASGSPS</sequence>
<gene>
    <name evidence="4" type="ORF">FA13DRAFT_1619528</name>
</gene>
<keyword evidence="5" id="KW-1185">Reference proteome</keyword>
<proteinExistence type="inferred from homology"/>
<dbReference type="Gene3D" id="3.40.50.1820">
    <property type="entry name" value="alpha/beta hydrolase"/>
    <property type="match status" value="1"/>
</dbReference>
<dbReference type="EC" id="3.1.-.-" evidence="1"/>
<keyword evidence="1 4" id="KW-0378">Hydrolase</keyword>
<dbReference type="Pfam" id="PF07819">
    <property type="entry name" value="PGAP1"/>
    <property type="match status" value="1"/>
</dbReference>
<dbReference type="InterPro" id="IPR012908">
    <property type="entry name" value="PGAP1-ab_dom-like"/>
</dbReference>
<dbReference type="Proteomes" id="UP000298030">
    <property type="component" value="Unassembled WGS sequence"/>
</dbReference>
<evidence type="ECO:0000256" key="2">
    <source>
        <dbReference type="SAM" id="MobiDB-lite"/>
    </source>
</evidence>
<evidence type="ECO:0000313" key="5">
    <source>
        <dbReference type="Proteomes" id="UP000298030"/>
    </source>
</evidence>
<dbReference type="SUPFAM" id="SSF53474">
    <property type="entry name" value="alpha/beta-Hydrolases"/>
    <property type="match status" value="1"/>
</dbReference>
<evidence type="ECO:0000313" key="4">
    <source>
        <dbReference type="EMBL" id="TEB38942.1"/>
    </source>
</evidence>
<feature type="compositionally biased region" description="Low complexity" evidence="2">
    <location>
        <begin position="28"/>
        <end position="39"/>
    </location>
</feature>
<dbReference type="AlphaFoldDB" id="A0A4Y7TZF7"/>
<feature type="region of interest" description="Disordered" evidence="2">
    <location>
        <begin position="1"/>
        <end position="45"/>
    </location>
</feature>
<keyword evidence="1" id="KW-0256">Endoplasmic reticulum</keyword>